<protein>
    <submittedName>
        <fullName evidence="5">GPP34 family phosphoprotein</fullName>
    </submittedName>
</protein>
<comment type="subcellular location">
    <subcellularLocation>
        <location evidence="1">Golgi apparatus membrane</location>
        <topology evidence="1">Peripheral membrane protein</topology>
        <orientation evidence="1">Cytoplasmic side</orientation>
    </subcellularLocation>
</comment>
<evidence type="ECO:0000313" key="5">
    <source>
        <dbReference type="EMBL" id="RKM96128.1"/>
    </source>
</evidence>
<comment type="caution">
    <text evidence="5">The sequence shown here is derived from an EMBL/GenBank/DDBJ whole genome shotgun (WGS) entry which is preliminary data.</text>
</comment>
<dbReference type="GO" id="GO:0005737">
    <property type="term" value="C:cytoplasm"/>
    <property type="evidence" value="ECO:0007669"/>
    <property type="project" value="UniProtKB-ARBA"/>
</dbReference>
<dbReference type="GO" id="GO:0012505">
    <property type="term" value="C:endomembrane system"/>
    <property type="evidence" value="ECO:0007669"/>
    <property type="project" value="UniProtKB-ARBA"/>
</dbReference>
<dbReference type="InterPro" id="IPR008628">
    <property type="entry name" value="GPP34-like"/>
</dbReference>
<dbReference type="Proteomes" id="UP000028058">
    <property type="component" value="Unassembled WGS sequence"/>
</dbReference>
<evidence type="ECO:0000256" key="1">
    <source>
        <dbReference type="ARBA" id="ARBA00004255"/>
    </source>
</evidence>
<accession>A0A3R7EU04</accession>
<keyword evidence="3" id="KW-0446">Lipid-binding</keyword>
<evidence type="ECO:0000256" key="3">
    <source>
        <dbReference type="ARBA" id="ARBA00023121"/>
    </source>
</evidence>
<proteinExistence type="predicted"/>
<keyword evidence="4" id="KW-0472">Membrane</keyword>
<dbReference type="GO" id="GO:0070273">
    <property type="term" value="F:phosphatidylinositol-4-phosphate binding"/>
    <property type="evidence" value="ECO:0007669"/>
    <property type="project" value="InterPro"/>
</dbReference>
<evidence type="ECO:0000256" key="2">
    <source>
        <dbReference type="ARBA" id="ARBA00023034"/>
    </source>
</evidence>
<keyword evidence="6" id="KW-1185">Reference proteome</keyword>
<dbReference type="OrthoDB" id="4717569at2"/>
<dbReference type="InterPro" id="IPR038261">
    <property type="entry name" value="GPP34-like_sf"/>
</dbReference>
<sequence length="229" mass="24635">MYLLAYDAAVHGPFNRSRSGFLVRAALLTELALRGEAVEADGEVRLREPQAGTGPWAGGTQTAPAARGTGWCALLLRDRDATLRTVEEHLAARGLLVVEDCRALVAPVRRVTLTDRNAARTVHRQAAGVLHGPEPADRVPVRDAALLALAAMGGMSQVVSRTDPRQRARIEALTSRIGDIAPGLEQAVRALRGELARSGHGLASPRDIPATSRVEHPAKLRRRVLPRFL</sequence>
<evidence type="ECO:0000256" key="4">
    <source>
        <dbReference type="ARBA" id="ARBA00023136"/>
    </source>
</evidence>
<name>A0A3R7EU04_9ACTN</name>
<keyword evidence="2" id="KW-0333">Golgi apparatus</keyword>
<organism evidence="5 6">
    <name type="scientific">Streptomyces xinghaiensis</name>
    <dbReference type="NCBI Taxonomy" id="1038928"/>
    <lineage>
        <taxon>Bacteria</taxon>
        <taxon>Bacillati</taxon>
        <taxon>Actinomycetota</taxon>
        <taxon>Actinomycetes</taxon>
        <taxon>Kitasatosporales</taxon>
        <taxon>Streptomycetaceae</taxon>
        <taxon>Streptomyces</taxon>
    </lineage>
</organism>
<dbReference type="EMBL" id="JNAD02000005">
    <property type="protein sequence ID" value="RKM96128.1"/>
    <property type="molecule type" value="Genomic_DNA"/>
</dbReference>
<evidence type="ECO:0000313" key="6">
    <source>
        <dbReference type="Proteomes" id="UP000028058"/>
    </source>
</evidence>
<dbReference type="Pfam" id="PF05719">
    <property type="entry name" value="GPP34"/>
    <property type="match status" value="1"/>
</dbReference>
<dbReference type="AlphaFoldDB" id="A0A3R7EU04"/>
<dbReference type="Gene3D" id="1.10.3630.10">
    <property type="entry name" value="yeast vps74-n-term truncation variant domain like"/>
    <property type="match status" value="1"/>
</dbReference>
<gene>
    <name evidence="5" type="ORF">SFRA_013185</name>
</gene>
<reference evidence="5 6" key="1">
    <citation type="journal article" date="2014" name="Genome Announc.">
        <title>Draft Genome Sequence of Streptomyces fradiae ATCC 19609, a Strain Highly Sensitive to Antibiotics.</title>
        <authorList>
            <person name="Bekker O.B."/>
            <person name="Klimina K.M."/>
            <person name="Vatlin A.A."/>
            <person name="Zakharevich N.V."/>
            <person name="Kasianov A.S."/>
            <person name="Danilenko V.N."/>
        </authorList>
    </citation>
    <scope>NUCLEOTIDE SEQUENCE [LARGE SCALE GENOMIC DNA]</scope>
    <source>
        <strain evidence="5 6">ATCC 19609</strain>
    </source>
</reference>